<dbReference type="Proteomes" id="UP000657006">
    <property type="component" value="Unassembled WGS sequence"/>
</dbReference>
<reference evidence="2" key="1">
    <citation type="submission" date="2020-08" db="EMBL/GenBank/DDBJ databases">
        <title>Genome public.</title>
        <authorList>
            <person name="Liu C."/>
            <person name="Sun Q."/>
        </authorList>
    </citation>
    <scope>NUCLEOTIDE SEQUENCE</scope>
    <source>
        <strain evidence="2">NSJ-32</strain>
    </source>
</reference>
<sequence>MNIRQKNGPQGSRLLEYSLQTHQTWSGYMIAMMREGHIPFMLPWHLVGEGQHQAVAFDITGEISLFDYLKLEGNGQEILRILKAILTIWEDKDQYFLEENGFILDVRYWFWNESSERLKTIYIPIGEEAETAGAMKFLRSVSKTLLLHSLHYHWKNEQFICLIHRFYNVCAEQDCEVKHVMEWIRKEEASARKEHDEKVENRQPPTFPIIVEETPRSLEAEASAKRELEQLLFTGEKEQGIWSRIKSRCSFLSKGK</sequence>
<name>A0A926DRI5_9FIRM</name>
<evidence type="ECO:0000313" key="3">
    <source>
        <dbReference type="Proteomes" id="UP000657006"/>
    </source>
</evidence>
<gene>
    <name evidence="2" type="ORF">H8730_02825</name>
</gene>
<dbReference type="InterPro" id="IPR045962">
    <property type="entry name" value="DUF6382"/>
</dbReference>
<accession>A0A926DRI5</accession>
<feature type="domain" description="DUF6382" evidence="1">
    <location>
        <begin position="23"/>
        <end position="172"/>
    </location>
</feature>
<evidence type="ECO:0000259" key="1">
    <source>
        <dbReference type="Pfam" id="PF19909"/>
    </source>
</evidence>
<evidence type="ECO:0000313" key="2">
    <source>
        <dbReference type="EMBL" id="MBC8542482.1"/>
    </source>
</evidence>
<comment type="caution">
    <text evidence="2">The sequence shown here is derived from an EMBL/GenBank/DDBJ whole genome shotgun (WGS) entry which is preliminary data.</text>
</comment>
<dbReference type="RefSeq" id="WP_249289339.1">
    <property type="nucleotide sequence ID" value="NZ_JACRSQ010000002.1"/>
</dbReference>
<proteinExistence type="predicted"/>
<dbReference type="AlphaFoldDB" id="A0A926DRI5"/>
<organism evidence="2 3">
    <name type="scientific">Bianquea renquensis</name>
    <dbReference type="NCBI Taxonomy" id="2763661"/>
    <lineage>
        <taxon>Bacteria</taxon>
        <taxon>Bacillati</taxon>
        <taxon>Bacillota</taxon>
        <taxon>Clostridia</taxon>
        <taxon>Eubacteriales</taxon>
        <taxon>Bianqueaceae</taxon>
        <taxon>Bianquea</taxon>
    </lineage>
</organism>
<dbReference type="EMBL" id="JACRSQ010000002">
    <property type="protein sequence ID" value="MBC8542482.1"/>
    <property type="molecule type" value="Genomic_DNA"/>
</dbReference>
<dbReference type="Pfam" id="PF19909">
    <property type="entry name" value="DUF6382"/>
    <property type="match status" value="1"/>
</dbReference>
<protein>
    <recommendedName>
        <fullName evidence="1">DUF6382 domain-containing protein</fullName>
    </recommendedName>
</protein>
<keyword evidence="3" id="KW-1185">Reference proteome</keyword>